<evidence type="ECO:0000313" key="3">
    <source>
        <dbReference type="Proteomes" id="UP000694425"/>
    </source>
</evidence>
<dbReference type="Pfam" id="PF15761">
    <property type="entry name" value="IMUP"/>
    <property type="match status" value="1"/>
</dbReference>
<dbReference type="GO" id="GO:0005829">
    <property type="term" value="C:cytosol"/>
    <property type="evidence" value="ECO:0007669"/>
    <property type="project" value="Ensembl"/>
</dbReference>
<dbReference type="InterPro" id="IPR026621">
    <property type="entry name" value="IMUP"/>
</dbReference>
<dbReference type="AlphaFoldDB" id="A0A8C7ATW6"/>
<dbReference type="Ensembl" id="ENSNVIT00000012505.1">
    <property type="protein sequence ID" value="ENSNVIP00000010669.1"/>
    <property type="gene ID" value="ENSNVIG00000008466.1"/>
</dbReference>
<proteinExistence type="predicted"/>
<sequence>MEFDLAAALDSKKPQGTGQGGDHKHGPHKVQGGSETGAADKPRQGHGHRSSSDSSSSSGSSSDSDMEGKPHAAASQGHKSTPAKVKKPKVKKNKEKKGKAKETSH</sequence>
<organism evidence="2 3">
    <name type="scientific">Neovison vison</name>
    <name type="common">American mink</name>
    <name type="synonym">Mustela vison</name>
    <dbReference type="NCBI Taxonomy" id="452646"/>
    <lineage>
        <taxon>Eukaryota</taxon>
        <taxon>Metazoa</taxon>
        <taxon>Chordata</taxon>
        <taxon>Craniata</taxon>
        <taxon>Vertebrata</taxon>
        <taxon>Euteleostomi</taxon>
        <taxon>Mammalia</taxon>
        <taxon>Eutheria</taxon>
        <taxon>Laurasiatheria</taxon>
        <taxon>Carnivora</taxon>
        <taxon>Caniformia</taxon>
        <taxon>Musteloidea</taxon>
        <taxon>Mustelidae</taxon>
        <taxon>Mustelinae</taxon>
        <taxon>Neogale</taxon>
    </lineage>
</organism>
<keyword evidence="3" id="KW-1185">Reference proteome</keyword>
<evidence type="ECO:0000313" key="2">
    <source>
        <dbReference type="Ensembl" id="ENSNVIP00000010669.1"/>
    </source>
</evidence>
<name>A0A8C7ATW6_NEOVI</name>
<feature type="region of interest" description="Disordered" evidence="1">
    <location>
        <begin position="1"/>
        <end position="105"/>
    </location>
</feature>
<reference evidence="2" key="2">
    <citation type="submission" date="2025-09" db="UniProtKB">
        <authorList>
            <consortium name="Ensembl"/>
        </authorList>
    </citation>
    <scope>IDENTIFICATION</scope>
</reference>
<dbReference type="GO" id="GO:0005654">
    <property type="term" value="C:nucleoplasm"/>
    <property type="evidence" value="ECO:0007669"/>
    <property type="project" value="Ensembl"/>
</dbReference>
<dbReference type="GeneTree" id="ENSGT00940000163639"/>
<evidence type="ECO:0000256" key="1">
    <source>
        <dbReference type="SAM" id="MobiDB-lite"/>
    </source>
</evidence>
<feature type="compositionally biased region" description="Basic residues" evidence="1">
    <location>
        <begin position="84"/>
        <end position="99"/>
    </location>
</feature>
<dbReference type="Proteomes" id="UP000694425">
    <property type="component" value="Unplaced"/>
</dbReference>
<protein>
    <submittedName>
        <fullName evidence="2">Chromosome 19 open reading frame 33</fullName>
    </submittedName>
</protein>
<dbReference type="GO" id="GO:0005886">
    <property type="term" value="C:plasma membrane"/>
    <property type="evidence" value="ECO:0007669"/>
    <property type="project" value="Ensembl"/>
</dbReference>
<reference evidence="2" key="1">
    <citation type="submission" date="2025-08" db="UniProtKB">
        <authorList>
            <consortium name="Ensembl"/>
        </authorList>
    </citation>
    <scope>IDENTIFICATION</scope>
</reference>
<accession>A0A8C7ATW6</accession>
<dbReference type="GO" id="GO:0005730">
    <property type="term" value="C:nucleolus"/>
    <property type="evidence" value="ECO:0007669"/>
    <property type="project" value="Ensembl"/>
</dbReference>
<feature type="compositionally biased region" description="Low complexity" evidence="1">
    <location>
        <begin position="52"/>
        <end position="63"/>
    </location>
</feature>